<name>A0AAV7BIA5_ENGPU</name>
<comment type="caution">
    <text evidence="1">The sequence shown here is derived from an EMBL/GenBank/DDBJ whole genome shotgun (WGS) entry which is preliminary data.</text>
</comment>
<evidence type="ECO:0000313" key="2">
    <source>
        <dbReference type="Proteomes" id="UP000824782"/>
    </source>
</evidence>
<proteinExistence type="predicted"/>
<reference evidence="1" key="1">
    <citation type="thesis" date="2020" institute="ProQuest LLC" country="789 East Eisenhower Parkway, Ann Arbor, MI, USA">
        <title>Comparative Genomics and Chromosome Evolution.</title>
        <authorList>
            <person name="Mudd A.B."/>
        </authorList>
    </citation>
    <scope>NUCLEOTIDE SEQUENCE</scope>
    <source>
        <strain evidence="1">237g6f4</strain>
        <tissue evidence="1">Blood</tissue>
    </source>
</reference>
<sequence length="88" mass="11038">MSVEVVATWKGTEWHNDRVWRWQQRQEVTECHNDRVWWCREQQQQQQQEVRKWQIDRRWKWRQQQEATEWPMTECGGCINIVGKRVAQ</sequence>
<evidence type="ECO:0000313" key="1">
    <source>
        <dbReference type="EMBL" id="KAG8572208.1"/>
    </source>
</evidence>
<gene>
    <name evidence="1" type="ORF">GDO81_011972</name>
</gene>
<protein>
    <submittedName>
        <fullName evidence="1">Uncharacterized protein</fullName>
    </submittedName>
</protein>
<accession>A0AAV7BIA5</accession>
<dbReference type="AlphaFoldDB" id="A0AAV7BIA5"/>
<keyword evidence="2" id="KW-1185">Reference proteome</keyword>
<dbReference type="EMBL" id="WNYA01000005">
    <property type="protein sequence ID" value="KAG8572208.1"/>
    <property type="molecule type" value="Genomic_DNA"/>
</dbReference>
<organism evidence="1 2">
    <name type="scientific">Engystomops pustulosus</name>
    <name type="common">Tungara frog</name>
    <name type="synonym">Physalaemus pustulosus</name>
    <dbReference type="NCBI Taxonomy" id="76066"/>
    <lineage>
        <taxon>Eukaryota</taxon>
        <taxon>Metazoa</taxon>
        <taxon>Chordata</taxon>
        <taxon>Craniata</taxon>
        <taxon>Vertebrata</taxon>
        <taxon>Euteleostomi</taxon>
        <taxon>Amphibia</taxon>
        <taxon>Batrachia</taxon>
        <taxon>Anura</taxon>
        <taxon>Neobatrachia</taxon>
        <taxon>Hyloidea</taxon>
        <taxon>Leptodactylidae</taxon>
        <taxon>Leiuperinae</taxon>
        <taxon>Engystomops</taxon>
    </lineage>
</organism>
<dbReference type="Proteomes" id="UP000824782">
    <property type="component" value="Unassembled WGS sequence"/>
</dbReference>